<reference evidence="5" key="1">
    <citation type="submission" date="2016-10" db="EMBL/GenBank/DDBJ databases">
        <authorList>
            <person name="Varghese N."/>
            <person name="Submissions S."/>
        </authorList>
    </citation>
    <scope>NUCLEOTIDE SEQUENCE [LARGE SCALE GENOMIC DNA]</scope>
    <source>
        <strain evidence="5">DSM 44675</strain>
    </source>
</reference>
<dbReference type="OrthoDB" id="5242544at2"/>
<dbReference type="Gene3D" id="1.10.10.10">
    <property type="entry name" value="Winged helix-like DNA-binding domain superfamily/Winged helix DNA-binding domain"/>
    <property type="match status" value="1"/>
</dbReference>
<evidence type="ECO:0000256" key="1">
    <source>
        <dbReference type="ARBA" id="ARBA00022553"/>
    </source>
</evidence>
<keyword evidence="5" id="KW-1185">Reference proteome</keyword>
<protein>
    <submittedName>
        <fullName evidence="4">Regulatory protein, luxR family</fullName>
    </submittedName>
</protein>
<feature type="region of interest" description="Disordered" evidence="2">
    <location>
        <begin position="21"/>
        <end position="51"/>
    </location>
</feature>
<evidence type="ECO:0000256" key="2">
    <source>
        <dbReference type="SAM" id="MobiDB-lite"/>
    </source>
</evidence>
<evidence type="ECO:0000313" key="5">
    <source>
        <dbReference type="Proteomes" id="UP000198677"/>
    </source>
</evidence>
<dbReference type="InterPro" id="IPR036388">
    <property type="entry name" value="WH-like_DNA-bd_sf"/>
</dbReference>
<dbReference type="GO" id="GO:0003677">
    <property type="term" value="F:DNA binding"/>
    <property type="evidence" value="ECO:0007669"/>
    <property type="project" value="InterPro"/>
</dbReference>
<dbReference type="SUPFAM" id="SSF49879">
    <property type="entry name" value="SMAD/FHA domain"/>
    <property type="match status" value="1"/>
</dbReference>
<evidence type="ECO:0000313" key="4">
    <source>
        <dbReference type="EMBL" id="SEK32319.1"/>
    </source>
</evidence>
<proteinExistence type="predicted"/>
<dbReference type="InterPro" id="IPR050923">
    <property type="entry name" value="Cell_Proc_Reg/RNA_Proc"/>
</dbReference>
<dbReference type="AlphaFoldDB" id="A0A1H7G2A9"/>
<dbReference type="PROSITE" id="PS50006">
    <property type="entry name" value="FHA_DOMAIN"/>
    <property type="match status" value="1"/>
</dbReference>
<dbReference type="Pfam" id="PF00196">
    <property type="entry name" value="GerE"/>
    <property type="match status" value="1"/>
</dbReference>
<dbReference type="SMART" id="SM00421">
    <property type="entry name" value="HTH_LUXR"/>
    <property type="match status" value="1"/>
</dbReference>
<keyword evidence="1" id="KW-0597">Phosphoprotein</keyword>
<dbReference type="EMBL" id="FOAW01000001">
    <property type="protein sequence ID" value="SEK32319.1"/>
    <property type="molecule type" value="Genomic_DNA"/>
</dbReference>
<feature type="compositionally biased region" description="Basic and acidic residues" evidence="2">
    <location>
        <begin position="21"/>
        <end position="31"/>
    </location>
</feature>
<dbReference type="SMART" id="SM00240">
    <property type="entry name" value="FHA"/>
    <property type="match status" value="1"/>
</dbReference>
<dbReference type="InterPro" id="IPR016032">
    <property type="entry name" value="Sig_transdc_resp-reg_C-effctor"/>
</dbReference>
<dbReference type="InterPro" id="IPR000253">
    <property type="entry name" value="FHA_dom"/>
</dbReference>
<dbReference type="PANTHER" id="PTHR23308">
    <property type="entry name" value="NUCLEAR INHIBITOR OF PROTEIN PHOSPHATASE-1"/>
    <property type="match status" value="1"/>
</dbReference>
<evidence type="ECO:0000259" key="3">
    <source>
        <dbReference type="PROSITE" id="PS50006"/>
    </source>
</evidence>
<dbReference type="Pfam" id="PF00498">
    <property type="entry name" value="FHA"/>
    <property type="match status" value="1"/>
</dbReference>
<name>A0A1H7G2A9_9NOCA</name>
<dbReference type="Gene3D" id="2.60.200.20">
    <property type="match status" value="1"/>
</dbReference>
<organism evidence="4 5">
    <name type="scientific">Rhodococcus maanshanensis</name>
    <dbReference type="NCBI Taxonomy" id="183556"/>
    <lineage>
        <taxon>Bacteria</taxon>
        <taxon>Bacillati</taxon>
        <taxon>Actinomycetota</taxon>
        <taxon>Actinomycetes</taxon>
        <taxon>Mycobacteriales</taxon>
        <taxon>Nocardiaceae</taxon>
        <taxon>Rhodococcus</taxon>
    </lineage>
</organism>
<dbReference type="RefSeq" id="WP_072752762.1">
    <property type="nucleotide sequence ID" value="NZ_FOAW01000001.1"/>
</dbReference>
<dbReference type="InterPro" id="IPR008984">
    <property type="entry name" value="SMAD_FHA_dom_sf"/>
</dbReference>
<dbReference type="GO" id="GO:0006355">
    <property type="term" value="P:regulation of DNA-templated transcription"/>
    <property type="evidence" value="ECO:0007669"/>
    <property type="project" value="InterPro"/>
</dbReference>
<sequence length="214" mass="23610">METCPGVVVDRATESRLIYSDREGHQHKLDLSPDNPRLTVGRSPDSGLPLTSDEEVSRLHAVVERVGSHWTVVDDGMSRNGTFVNGERITGRRRLRQGDSIRIGGTLLTYNEFGGASDDATMIAANMPNVRSLTETQRAVLTGLCRPYKHGATFANPASNQQIAAELFLSVDAIKTHLRALFAKFDVEDLPQNQKRVRLAELAMQSGIINERDL</sequence>
<dbReference type="Proteomes" id="UP000198677">
    <property type="component" value="Unassembled WGS sequence"/>
</dbReference>
<dbReference type="CDD" id="cd00060">
    <property type="entry name" value="FHA"/>
    <property type="match status" value="1"/>
</dbReference>
<feature type="domain" description="FHA" evidence="3">
    <location>
        <begin position="38"/>
        <end position="89"/>
    </location>
</feature>
<accession>A0A1H7G2A9</accession>
<dbReference type="SUPFAM" id="SSF46894">
    <property type="entry name" value="C-terminal effector domain of the bipartite response regulators"/>
    <property type="match status" value="1"/>
</dbReference>
<gene>
    <name evidence="4" type="ORF">SAMN05444583_101356</name>
</gene>
<dbReference type="InterPro" id="IPR000792">
    <property type="entry name" value="Tscrpt_reg_LuxR_C"/>
</dbReference>